<dbReference type="AlphaFoldDB" id="A0A1G2HKI2"/>
<dbReference type="EMBL" id="MHOL01000022">
    <property type="protein sequence ID" value="OGZ62418.1"/>
    <property type="molecule type" value="Genomic_DNA"/>
</dbReference>
<organism evidence="1 2">
    <name type="scientific">Candidatus Staskawiczbacteria bacterium RIFCSPHIGHO2_01_FULL_34_27</name>
    <dbReference type="NCBI Taxonomy" id="1802199"/>
    <lineage>
        <taxon>Bacteria</taxon>
        <taxon>Candidatus Staskawicziibacteriota</taxon>
    </lineage>
</organism>
<evidence type="ECO:0000313" key="1">
    <source>
        <dbReference type="EMBL" id="OGZ62418.1"/>
    </source>
</evidence>
<gene>
    <name evidence="1" type="ORF">A2639_01110</name>
</gene>
<sequence length="231" mass="27677">MKNNFEKSILVSITGSTQKEWQDKLEEIKTLKIKETALFLEMYEAEERKKIYQALLDSPIKSIPLVHIRHDMTKGELEFLQKNFKTKYFTCHEENFANHDVKHWKGFYKNIYLEMNFDNVVSKEVAVEKIGGFCVDLSHFKVGLEKLSKDFEYVFKRKAIHKYFKCNHLNGWNPKINKDMHTVYELKNFDYLKTLPRFVFGKFIALETFNSIKEQLEFKNYLTELLKNKFK</sequence>
<evidence type="ECO:0000313" key="2">
    <source>
        <dbReference type="Proteomes" id="UP000178991"/>
    </source>
</evidence>
<name>A0A1G2HKI2_9BACT</name>
<protein>
    <recommendedName>
        <fullName evidence="3">Xylose isomerase-like TIM barrel domain-containing protein</fullName>
    </recommendedName>
</protein>
<proteinExistence type="predicted"/>
<accession>A0A1G2HKI2</accession>
<comment type="caution">
    <text evidence="1">The sequence shown here is derived from an EMBL/GenBank/DDBJ whole genome shotgun (WGS) entry which is preliminary data.</text>
</comment>
<evidence type="ECO:0008006" key="3">
    <source>
        <dbReference type="Google" id="ProtNLM"/>
    </source>
</evidence>
<dbReference type="Proteomes" id="UP000178991">
    <property type="component" value="Unassembled WGS sequence"/>
</dbReference>
<reference evidence="1 2" key="1">
    <citation type="journal article" date="2016" name="Nat. Commun.">
        <title>Thousands of microbial genomes shed light on interconnected biogeochemical processes in an aquifer system.</title>
        <authorList>
            <person name="Anantharaman K."/>
            <person name="Brown C.T."/>
            <person name="Hug L.A."/>
            <person name="Sharon I."/>
            <person name="Castelle C.J."/>
            <person name="Probst A.J."/>
            <person name="Thomas B.C."/>
            <person name="Singh A."/>
            <person name="Wilkins M.J."/>
            <person name="Karaoz U."/>
            <person name="Brodie E.L."/>
            <person name="Williams K.H."/>
            <person name="Hubbard S.S."/>
            <person name="Banfield J.F."/>
        </authorList>
    </citation>
    <scope>NUCLEOTIDE SEQUENCE [LARGE SCALE GENOMIC DNA]</scope>
</reference>